<keyword evidence="2" id="KW-1185">Reference proteome</keyword>
<name>A0A941EB51_9ACTN</name>
<dbReference type="AlphaFoldDB" id="A0A941EB51"/>
<protein>
    <submittedName>
        <fullName evidence="1">Sigma-70 family RNA polymerase sigma factor</fullName>
    </submittedName>
</protein>
<dbReference type="Proteomes" id="UP000676325">
    <property type="component" value="Unassembled WGS sequence"/>
</dbReference>
<dbReference type="SUPFAM" id="SSF88946">
    <property type="entry name" value="Sigma2 domain of RNA polymerase sigma factors"/>
    <property type="match status" value="1"/>
</dbReference>
<dbReference type="GO" id="GO:0006352">
    <property type="term" value="P:DNA-templated transcription initiation"/>
    <property type="evidence" value="ECO:0007669"/>
    <property type="project" value="InterPro"/>
</dbReference>
<dbReference type="Gene3D" id="1.10.1740.10">
    <property type="match status" value="1"/>
</dbReference>
<dbReference type="SUPFAM" id="SSF88659">
    <property type="entry name" value="Sigma3 and sigma4 domains of RNA polymerase sigma factors"/>
    <property type="match status" value="1"/>
</dbReference>
<organism evidence="1 2">
    <name type="scientific">Actinospica acidithermotolerans</name>
    <dbReference type="NCBI Taxonomy" id="2828514"/>
    <lineage>
        <taxon>Bacteria</taxon>
        <taxon>Bacillati</taxon>
        <taxon>Actinomycetota</taxon>
        <taxon>Actinomycetes</taxon>
        <taxon>Catenulisporales</taxon>
        <taxon>Actinospicaceae</taxon>
        <taxon>Actinospica</taxon>
    </lineage>
</organism>
<dbReference type="EMBL" id="JAGSOH010000030">
    <property type="protein sequence ID" value="MBR7827197.1"/>
    <property type="molecule type" value="Genomic_DNA"/>
</dbReference>
<dbReference type="InterPro" id="IPR036388">
    <property type="entry name" value="WH-like_DNA-bd_sf"/>
</dbReference>
<reference evidence="1" key="1">
    <citation type="submission" date="2021-04" db="EMBL/GenBank/DDBJ databases">
        <title>Genome based classification of Actinospica acidithermotolerans sp. nov., an actinobacterium isolated from an Indonesian hot spring.</title>
        <authorList>
            <person name="Kusuma A.B."/>
            <person name="Putra K.E."/>
            <person name="Nafisah S."/>
            <person name="Loh J."/>
            <person name="Nouioui I."/>
            <person name="Goodfellow M."/>
        </authorList>
    </citation>
    <scope>NUCLEOTIDE SEQUENCE</scope>
    <source>
        <strain evidence="1">MGRD01-02</strain>
    </source>
</reference>
<dbReference type="InterPro" id="IPR013325">
    <property type="entry name" value="RNA_pol_sigma_r2"/>
</dbReference>
<dbReference type="GO" id="GO:0003700">
    <property type="term" value="F:DNA-binding transcription factor activity"/>
    <property type="evidence" value="ECO:0007669"/>
    <property type="project" value="InterPro"/>
</dbReference>
<dbReference type="InterPro" id="IPR014284">
    <property type="entry name" value="RNA_pol_sigma-70_dom"/>
</dbReference>
<sequence>MEELVAALDAESAEWVAALTGPAAERAQREARLHGMLVRVALHELGRRRTTSPWLAGVELEDLAHQAAADAMLAILRKLGTFRGESRFTTWAYRFVILEVSAKLGRHYWRVHPPVALEAEAWERLPDRFGLDPAEHVQRAELVRAMGRAVDETLTAHQRRLFTAIVLEGTPLDALAVRLGTNRNAIYKTVFDARRKIRAYLVANGYLEQEGTGAR</sequence>
<dbReference type="RefSeq" id="WP_212518344.1">
    <property type="nucleotide sequence ID" value="NZ_JAGSOH010000030.1"/>
</dbReference>
<evidence type="ECO:0000313" key="1">
    <source>
        <dbReference type="EMBL" id="MBR7827197.1"/>
    </source>
</evidence>
<proteinExistence type="predicted"/>
<dbReference type="NCBIfam" id="TIGR02937">
    <property type="entry name" value="sigma70-ECF"/>
    <property type="match status" value="1"/>
</dbReference>
<gene>
    <name evidence="1" type="ORF">KDK95_12840</name>
</gene>
<evidence type="ECO:0000313" key="2">
    <source>
        <dbReference type="Proteomes" id="UP000676325"/>
    </source>
</evidence>
<dbReference type="Gene3D" id="1.10.10.10">
    <property type="entry name" value="Winged helix-like DNA-binding domain superfamily/Winged helix DNA-binding domain"/>
    <property type="match status" value="1"/>
</dbReference>
<dbReference type="InterPro" id="IPR013324">
    <property type="entry name" value="RNA_pol_sigma_r3/r4-like"/>
</dbReference>
<comment type="caution">
    <text evidence="1">The sequence shown here is derived from an EMBL/GenBank/DDBJ whole genome shotgun (WGS) entry which is preliminary data.</text>
</comment>
<accession>A0A941EB51</accession>